<dbReference type="PANTHER" id="PTHR16469:SF51">
    <property type="entry name" value="TRANSCRIPTION FACTOR TAU 55 KDA SUBUNIT"/>
    <property type="match status" value="1"/>
</dbReference>
<dbReference type="SUPFAM" id="SSF53254">
    <property type="entry name" value="Phosphoglycerate mutase-like"/>
    <property type="match status" value="1"/>
</dbReference>
<dbReference type="Pfam" id="PF00300">
    <property type="entry name" value="His_Phos_1"/>
    <property type="match status" value="1"/>
</dbReference>
<dbReference type="Proteomes" id="UP000750711">
    <property type="component" value="Unassembled WGS sequence"/>
</dbReference>
<reference evidence="1" key="1">
    <citation type="submission" date="2021-03" db="EMBL/GenBank/DDBJ databases">
        <title>Comparative genomics and phylogenomic investigation of the class Geoglossomycetes provide insights into ecological specialization and systematics.</title>
        <authorList>
            <person name="Melie T."/>
            <person name="Pirro S."/>
            <person name="Miller A.N."/>
            <person name="Quandt A."/>
        </authorList>
    </citation>
    <scope>NUCLEOTIDE SEQUENCE</scope>
    <source>
        <strain evidence="1">CAQ_001_2017</strain>
    </source>
</reference>
<evidence type="ECO:0000313" key="1">
    <source>
        <dbReference type="EMBL" id="KAH0561945.1"/>
    </source>
</evidence>
<dbReference type="PANTHER" id="PTHR16469">
    <property type="entry name" value="UBIQUITIN-ASSOCIATED AND SH3 DOMAIN-CONTAINING BA-RELATED"/>
    <property type="match status" value="1"/>
</dbReference>
<comment type="caution">
    <text evidence="1">The sequence shown here is derived from an EMBL/GenBank/DDBJ whole genome shotgun (WGS) entry which is preliminary data.</text>
</comment>
<keyword evidence="2" id="KW-1185">Reference proteome</keyword>
<name>A0A9P8LDF8_9PEZI</name>
<dbReference type="CDD" id="cd07067">
    <property type="entry name" value="HP_PGM_like"/>
    <property type="match status" value="1"/>
</dbReference>
<sequence>MVLEVIYVVRHAFRTNWAVDPETGVYTASILSPTNIPSDAPLTSYGVEQSKQLADHLARLQPPIDRIYSSPFYRCLQTLEPYIKENGMEIRGETGIGEWYGAALFDHPSPASTSALRQLFPTYSESYIPAIIPSPSGESIEQLYDRTAYALAHMIAQLDAEEGQPKAILLCTHAATLVAAGRILTGHLPEHAEEEDFKPFTCSLSKFTRRRESSDNIEFTGTVGPDEERPKFDWRKGRGIGGGWDCVMNGDCSFLKGGAQRGW</sequence>
<dbReference type="Gene3D" id="3.40.50.1240">
    <property type="entry name" value="Phosphoglycerate mutase-like"/>
    <property type="match status" value="1"/>
</dbReference>
<protein>
    <recommendedName>
        <fullName evidence="3">Phosphoglycerate mutase family protein</fullName>
    </recommendedName>
</protein>
<gene>
    <name evidence="1" type="ORF">GP486_003352</name>
</gene>
<dbReference type="InterPro" id="IPR029033">
    <property type="entry name" value="His_PPase_superfam"/>
</dbReference>
<dbReference type="InterPro" id="IPR051710">
    <property type="entry name" value="Phosphatase_SH3-domain"/>
</dbReference>
<dbReference type="InterPro" id="IPR013078">
    <property type="entry name" value="His_Pase_superF_clade-1"/>
</dbReference>
<accession>A0A9P8LDF8</accession>
<dbReference type="AlphaFoldDB" id="A0A9P8LDF8"/>
<dbReference type="SMART" id="SM00855">
    <property type="entry name" value="PGAM"/>
    <property type="match status" value="1"/>
</dbReference>
<evidence type="ECO:0000313" key="2">
    <source>
        <dbReference type="Proteomes" id="UP000750711"/>
    </source>
</evidence>
<evidence type="ECO:0008006" key="3">
    <source>
        <dbReference type="Google" id="ProtNLM"/>
    </source>
</evidence>
<dbReference type="EMBL" id="JAGHQM010000446">
    <property type="protein sequence ID" value="KAH0561945.1"/>
    <property type="molecule type" value="Genomic_DNA"/>
</dbReference>
<proteinExistence type="predicted"/>
<organism evidence="1 2">
    <name type="scientific">Trichoglossum hirsutum</name>
    <dbReference type="NCBI Taxonomy" id="265104"/>
    <lineage>
        <taxon>Eukaryota</taxon>
        <taxon>Fungi</taxon>
        <taxon>Dikarya</taxon>
        <taxon>Ascomycota</taxon>
        <taxon>Pezizomycotina</taxon>
        <taxon>Geoglossomycetes</taxon>
        <taxon>Geoglossales</taxon>
        <taxon>Geoglossaceae</taxon>
        <taxon>Trichoglossum</taxon>
    </lineage>
</organism>